<accession>A0A2N0ZHA3</accession>
<protein>
    <recommendedName>
        <fullName evidence="4">Competence protein ComG</fullName>
    </recommendedName>
</protein>
<keyword evidence="1" id="KW-0472">Membrane</keyword>
<evidence type="ECO:0000313" key="2">
    <source>
        <dbReference type="EMBL" id="PKG28882.1"/>
    </source>
</evidence>
<dbReference type="InterPro" id="IPR020372">
    <property type="entry name" value="Competence_ComGG"/>
</dbReference>
<reference evidence="2 3" key="1">
    <citation type="journal article" date="2010" name="Int. J. Syst. Evol. Microbiol.">
        <title>Bacillus horneckiae sp. nov., isolated from a spacecraft-assembly clean room.</title>
        <authorList>
            <person name="Vaishampayan P."/>
            <person name="Probst A."/>
            <person name="Krishnamurthi S."/>
            <person name="Ghosh S."/>
            <person name="Osman S."/>
            <person name="McDowall A."/>
            <person name="Ruckmani A."/>
            <person name="Mayilraj S."/>
            <person name="Venkateswaran K."/>
        </authorList>
    </citation>
    <scope>NUCLEOTIDE SEQUENCE [LARGE SCALE GENOMIC DNA]</scope>
    <source>
        <strain evidence="3">1PO1SC</strain>
    </source>
</reference>
<name>A0A2N0ZHA3_9BACI</name>
<dbReference type="Proteomes" id="UP000233343">
    <property type="component" value="Unassembled WGS sequence"/>
</dbReference>
<comment type="caution">
    <text evidence="2">The sequence shown here is derived from an EMBL/GenBank/DDBJ whole genome shotgun (WGS) entry which is preliminary data.</text>
</comment>
<evidence type="ECO:0008006" key="4">
    <source>
        <dbReference type="Google" id="ProtNLM"/>
    </source>
</evidence>
<evidence type="ECO:0000313" key="3">
    <source>
        <dbReference type="Proteomes" id="UP000233343"/>
    </source>
</evidence>
<sequence>MIRNEKGFVYPLALMLLVITSFLLIIHTDLYLSEKRTLHEGKALLKQEYYFMNSLQTVERKLKNEEFAPHGQFQYADGLVEYSVKEIAHSLYEIQLIIKMPSHKDTIGYGYYDSDLQQIIKWVERV</sequence>
<keyword evidence="1" id="KW-0812">Transmembrane</keyword>
<dbReference type="Pfam" id="PF14173">
    <property type="entry name" value="ComGG"/>
    <property type="match status" value="1"/>
</dbReference>
<proteinExistence type="predicted"/>
<evidence type="ECO:0000256" key="1">
    <source>
        <dbReference type="SAM" id="Phobius"/>
    </source>
</evidence>
<organism evidence="2 3">
    <name type="scientific">Cytobacillus horneckiae</name>
    <dbReference type="NCBI Taxonomy" id="549687"/>
    <lineage>
        <taxon>Bacteria</taxon>
        <taxon>Bacillati</taxon>
        <taxon>Bacillota</taxon>
        <taxon>Bacilli</taxon>
        <taxon>Bacillales</taxon>
        <taxon>Bacillaceae</taxon>
        <taxon>Cytobacillus</taxon>
    </lineage>
</organism>
<keyword evidence="3" id="KW-1185">Reference proteome</keyword>
<feature type="transmembrane region" description="Helical" evidence="1">
    <location>
        <begin position="12"/>
        <end position="32"/>
    </location>
</feature>
<dbReference type="AlphaFoldDB" id="A0A2N0ZHA3"/>
<dbReference type="EMBL" id="PISD01000021">
    <property type="protein sequence ID" value="PKG28882.1"/>
    <property type="molecule type" value="Genomic_DNA"/>
</dbReference>
<gene>
    <name evidence="2" type="ORF">CWS20_11025</name>
</gene>
<dbReference type="RefSeq" id="WP_066201148.1">
    <property type="nucleotide sequence ID" value="NZ_JAFDQP010000011.1"/>
</dbReference>
<keyword evidence="1" id="KW-1133">Transmembrane helix</keyword>